<dbReference type="Proteomes" id="UP000001155">
    <property type="component" value="Segment"/>
</dbReference>
<organism evidence="1 2">
    <name type="scientific">Methanobacterium phage psiM2</name>
    <name type="common">PsiM2</name>
    <dbReference type="NCBI Taxonomy" id="77048"/>
    <lineage>
        <taxon>Viruses</taxon>
        <taxon>Duplodnaviria</taxon>
        <taxon>Heunggongvirae</taxon>
        <taxon>Uroviricota</taxon>
        <taxon>Caudoviricetes</taxon>
        <taxon>Methanobavirales</taxon>
        <taxon>Leisingerviridae</taxon>
        <taxon>Psimunavirus</taxon>
        <taxon>Psimunavirus limi</taxon>
        <taxon>Psimunavirus psiM2</taxon>
    </lineage>
</organism>
<dbReference type="EMBL" id="AF065411">
    <property type="protein sequence ID" value="AAC27056.1"/>
    <property type="molecule type" value="Genomic_DNA"/>
</dbReference>
<reference evidence="1 2" key="1">
    <citation type="journal article" date="1998" name="Mol. Microbiol.">
        <title>Molecular analysis of Methanobacterium phage psiM2.</title>
        <authorList>
            <person name="Pfister P."/>
            <person name="Wasserfallen A."/>
            <person name="Stettler R."/>
            <person name="Leisinger T."/>
        </authorList>
    </citation>
    <scope>NUCLEOTIDE SEQUENCE</scope>
</reference>
<sequence length="139" mass="16021">MADIMNSLELAFKEKLESMGISDTVVLDFNEKIEGESVIIVSLKQLKKLEPVLDGKIYRATIEGHLTGVWKVVGNSVTMAVKKRNDALEAIMREFLYTKVGGARVRLLRWDKDIRQDIVDDRRYYVLFDVTLEIELNMR</sequence>
<keyword evidence="2" id="KW-1185">Reference proteome</keyword>
<evidence type="ECO:0000313" key="1">
    <source>
        <dbReference type="EMBL" id="AAC27056.1"/>
    </source>
</evidence>
<proteinExistence type="predicted"/>
<name>O80207_METM2</name>
<protein>
    <submittedName>
        <fullName evidence="1">Uncharacterized protein</fullName>
    </submittedName>
</protein>
<accession>O80207</accession>
<dbReference type="PIR" id="T12733">
    <property type="entry name" value="T12733"/>
</dbReference>
<dbReference type="RefSeq" id="NP_046972.1">
    <property type="nucleotide sequence ID" value="NC_001902.1"/>
</dbReference>
<dbReference type="GeneID" id="1261716"/>
<evidence type="ECO:0000313" key="2">
    <source>
        <dbReference type="Proteomes" id="UP000001155"/>
    </source>
</evidence>
<dbReference type="KEGG" id="vg:1261716"/>